<dbReference type="InterPro" id="IPR050570">
    <property type="entry name" value="Cell_wall_metabolism_enzyme"/>
</dbReference>
<dbReference type="CDD" id="cd12797">
    <property type="entry name" value="M23_peptidase"/>
    <property type="match status" value="1"/>
</dbReference>
<dbReference type="PANTHER" id="PTHR21666">
    <property type="entry name" value="PEPTIDASE-RELATED"/>
    <property type="match status" value="1"/>
</dbReference>
<dbReference type="RefSeq" id="WP_183376279.1">
    <property type="nucleotide sequence ID" value="NZ_JACHHD010000014.1"/>
</dbReference>
<dbReference type="PANTHER" id="PTHR21666:SF270">
    <property type="entry name" value="MUREIN HYDROLASE ACTIVATOR ENVC"/>
    <property type="match status" value="1"/>
</dbReference>
<dbReference type="AlphaFoldDB" id="A0A7W8FZU7"/>
<evidence type="ECO:0000313" key="3">
    <source>
        <dbReference type="EMBL" id="MBB5185377.1"/>
    </source>
</evidence>
<dbReference type="Proteomes" id="UP000521313">
    <property type="component" value="Unassembled WGS sequence"/>
</dbReference>
<feature type="coiled-coil region" evidence="1">
    <location>
        <begin position="55"/>
        <end position="166"/>
    </location>
</feature>
<keyword evidence="1" id="KW-0175">Coiled coil</keyword>
<dbReference type="InterPro" id="IPR016047">
    <property type="entry name" value="M23ase_b-sheet_dom"/>
</dbReference>
<protein>
    <submittedName>
        <fullName evidence="3">Murein DD-endopeptidase MepM/ murein hydrolase activator NlpD</fullName>
    </submittedName>
</protein>
<dbReference type="Gene3D" id="2.70.70.10">
    <property type="entry name" value="Glucose Permease (Domain IIA)"/>
    <property type="match status" value="1"/>
</dbReference>
<dbReference type="SUPFAM" id="SSF51261">
    <property type="entry name" value="Duplicated hybrid motif"/>
    <property type="match status" value="1"/>
</dbReference>
<name>A0A7W8FZU7_9FIRM</name>
<evidence type="ECO:0000259" key="2">
    <source>
        <dbReference type="Pfam" id="PF01551"/>
    </source>
</evidence>
<proteinExistence type="predicted"/>
<keyword evidence="3" id="KW-0378">Hydrolase</keyword>
<gene>
    <name evidence="3" type="ORF">HNQ43_001431</name>
</gene>
<sequence length="398" mass="44594">MRISQFLVCFFLPFSFGSAPVQTDWWARLHTLETQAETCDIHHASSVSKDLSKLYQEILSQKETIQIQKDQIEDQLQEQKNDLLQQKKKIQRQKDQIAIELLKNQRTYPVFSNDLQNPLQSLVTQCGQYQSLQEQVQKLEKQWESFQTTSQDMDKIQKRVESAQKDLWLRFGKGQTPEFKTGQTFDSFQIIQGTQDLPVFGGVHANDWQVPYTCLSPQASIAQTSPFFQNMISVSTISAGTWQYPQGGLHLGMDLASNLYSEVSAPANGIILYADTPCDSVGGYLGNWEGWPYGGGNTICMIVSVQEQLYAISLAHLSNEFYVQAGQQVHQGDVLALSGNSGNSSGPHTHVEVFEIHVSLEEAVTYFMNQADFAFGCGWDAPATSSAIATRLRPETVL</sequence>
<evidence type="ECO:0000313" key="4">
    <source>
        <dbReference type="Proteomes" id="UP000521313"/>
    </source>
</evidence>
<accession>A0A7W8FZU7</accession>
<dbReference type="Pfam" id="PF01551">
    <property type="entry name" value="Peptidase_M23"/>
    <property type="match status" value="1"/>
</dbReference>
<feature type="domain" description="M23ase beta-sheet core" evidence="2">
    <location>
        <begin position="250"/>
        <end position="354"/>
    </location>
</feature>
<comment type="caution">
    <text evidence="3">The sequence shown here is derived from an EMBL/GenBank/DDBJ whole genome shotgun (WGS) entry which is preliminary data.</text>
</comment>
<organism evidence="3 4">
    <name type="scientific">Faecalicoccus acidiformans</name>
    <dbReference type="NCBI Taxonomy" id="915173"/>
    <lineage>
        <taxon>Bacteria</taxon>
        <taxon>Bacillati</taxon>
        <taxon>Bacillota</taxon>
        <taxon>Erysipelotrichia</taxon>
        <taxon>Erysipelotrichales</taxon>
        <taxon>Erysipelotrichaceae</taxon>
        <taxon>Faecalicoccus</taxon>
    </lineage>
</organism>
<reference evidence="3 4" key="1">
    <citation type="submission" date="2020-08" db="EMBL/GenBank/DDBJ databases">
        <title>Genomic Encyclopedia of Type Strains, Phase IV (KMG-IV): sequencing the most valuable type-strain genomes for metagenomic binning, comparative biology and taxonomic classification.</title>
        <authorList>
            <person name="Goeker M."/>
        </authorList>
    </citation>
    <scope>NUCLEOTIDE SEQUENCE [LARGE SCALE GENOMIC DNA]</scope>
    <source>
        <strain evidence="3 4">DSM 26963</strain>
    </source>
</reference>
<dbReference type="GO" id="GO:0004222">
    <property type="term" value="F:metalloendopeptidase activity"/>
    <property type="evidence" value="ECO:0007669"/>
    <property type="project" value="TreeGrafter"/>
</dbReference>
<evidence type="ECO:0000256" key="1">
    <source>
        <dbReference type="SAM" id="Coils"/>
    </source>
</evidence>
<dbReference type="EMBL" id="JACHHD010000014">
    <property type="protein sequence ID" value="MBB5185377.1"/>
    <property type="molecule type" value="Genomic_DNA"/>
</dbReference>
<dbReference type="InterPro" id="IPR011055">
    <property type="entry name" value="Dup_hybrid_motif"/>
</dbReference>